<dbReference type="AlphaFoldDB" id="A0AAV4C8E2"/>
<organism evidence="2 3">
    <name type="scientific">Plakobranchus ocellatus</name>
    <dbReference type="NCBI Taxonomy" id="259542"/>
    <lineage>
        <taxon>Eukaryota</taxon>
        <taxon>Metazoa</taxon>
        <taxon>Spiralia</taxon>
        <taxon>Lophotrochozoa</taxon>
        <taxon>Mollusca</taxon>
        <taxon>Gastropoda</taxon>
        <taxon>Heterobranchia</taxon>
        <taxon>Euthyneura</taxon>
        <taxon>Panpulmonata</taxon>
        <taxon>Sacoglossa</taxon>
        <taxon>Placobranchoidea</taxon>
        <taxon>Plakobranchidae</taxon>
        <taxon>Plakobranchus</taxon>
    </lineage>
</organism>
<name>A0AAV4C8E2_9GAST</name>
<protein>
    <submittedName>
        <fullName evidence="2">Uncharacterized protein</fullName>
    </submittedName>
</protein>
<comment type="caution">
    <text evidence="2">The sequence shown here is derived from an EMBL/GenBank/DDBJ whole genome shotgun (WGS) entry which is preliminary data.</text>
</comment>
<dbReference type="Proteomes" id="UP000735302">
    <property type="component" value="Unassembled WGS sequence"/>
</dbReference>
<proteinExistence type="predicted"/>
<keyword evidence="3" id="KW-1185">Reference proteome</keyword>
<dbReference type="EMBL" id="BLXT01006100">
    <property type="protein sequence ID" value="GFO28986.1"/>
    <property type="molecule type" value="Genomic_DNA"/>
</dbReference>
<feature type="region of interest" description="Disordered" evidence="1">
    <location>
        <begin position="30"/>
        <end position="64"/>
    </location>
</feature>
<feature type="compositionally biased region" description="Low complexity" evidence="1">
    <location>
        <begin position="50"/>
        <end position="64"/>
    </location>
</feature>
<sequence>MTYMGCVSLDTGQWPVGQIKGLGRKTVKCKQQPGRCDPKKNQATPQQGDLRLSGPPSGRGPYYGARTHDRRILQISGGLASHCATDAPSQVGLLMQGLPSQIVELGKCRRPEIINVSGVYFLTDVLRARCE</sequence>
<reference evidence="2 3" key="1">
    <citation type="journal article" date="2021" name="Elife">
        <title>Chloroplast acquisition without the gene transfer in kleptoplastic sea slugs, Plakobranchus ocellatus.</title>
        <authorList>
            <person name="Maeda T."/>
            <person name="Takahashi S."/>
            <person name="Yoshida T."/>
            <person name="Shimamura S."/>
            <person name="Takaki Y."/>
            <person name="Nagai Y."/>
            <person name="Toyoda A."/>
            <person name="Suzuki Y."/>
            <person name="Arimoto A."/>
            <person name="Ishii H."/>
            <person name="Satoh N."/>
            <person name="Nishiyama T."/>
            <person name="Hasebe M."/>
            <person name="Maruyama T."/>
            <person name="Minagawa J."/>
            <person name="Obokata J."/>
            <person name="Shigenobu S."/>
        </authorList>
    </citation>
    <scope>NUCLEOTIDE SEQUENCE [LARGE SCALE GENOMIC DNA]</scope>
</reference>
<accession>A0AAV4C8E2</accession>
<evidence type="ECO:0000313" key="3">
    <source>
        <dbReference type="Proteomes" id="UP000735302"/>
    </source>
</evidence>
<evidence type="ECO:0000313" key="2">
    <source>
        <dbReference type="EMBL" id="GFO28986.1"/>
    </source>
</evidence>
<gene>
    <name evidence="2" type="ORF">PoB_005549100</name>
</gene>
<evidence type="ECO:0000256" key="1">
    <source>
        <dbReference type="SAM" id="MobiDB-lite"/>
    </source>
</evidence>